<sequence length="81" mass="9255">MKNDKIEEIVFRILKQIAPESDPGTLAPDEHIRKALDIDSFDALNFFIHLHEELGVDIPESDYGELDTLSKIIQYLSSRLS</sequence>
<dbReference type="eggNOG" id="COG0236">
    <property type="taxonomic scope" value="Bacteria"/>
</dbReference>
<accession>S7VDX9</accession>
<evidence type="ECO:0000259" key="1">
    <source>
        <dbReference type="PROSITE" id="PS50075"/>
    </source>
</evidence>
<dbReference type="PROSITE" id="PS50075">
    <property type="entry name" value="CARRIER"/>
    <property type="match status" value="1"/>
</dbReference>
<dbReference type="OrthoDB" id="9810922at2"/>
<evidence type="ECO:0000313" key="2">
    <source>
        <dbReference type="EMBL" id="EPR44939.1"/>
    </source>
</evidence>
<proteinExistence type="predicted"/>
<evidence type="ECO:0000313" key="3">
    <source>
        <dbReference type="Proteomes" id="UP000014977"/>
    </source>
</evidence>
<keyword evidence="3" id="KW-1185">Reference proteome</keyword>
<comment type="caution">
    <text evidence="2">The sequence shown here is derived from an EMBL/GenBank/DDBJ whole genome shotgun (WGS) entry which is preliminary data.</text>
</comment>
<dbReference type="EMBL" id="ATHJ01000011">
    <property type="protein sequence ID" value="EPR44939.1"/>
    <property type="molecule type" value="Genomic_DNA"/>
</dbReference>
<dbReference type="SUPFAM" id="SSF47336">
    <property type="entry name" value="ACP-like"/>
    <property type="match status" value="1"/>
</dbReference>
<organism evidence="2 3">
    <name type="scientific">Desulfococcus multivorans DSM 2059</name>
    <dbReference type="NCBI Taxonomy" id="1121405"/>
    <lineage>
        <taxon>Bacteria</taxon>
        <taxon>Pseudomonadati</taxon>
        <taxon>Thermodesulfobacteriota</taxon>
        <taxon>Desulfobacteria</taxon>
        <taxon>Desulfobacterales</taxon>
        <taxon>Desulfococcaceae</taxon>
        <taxon>Desulfococcus</taxon>
    </lineage>
</organism>
<dbReference type="Gene3D" id="1.10.1200.10">
    <property type="entry name" value="ACP-like"/>
    <property type="match status" value="1"/>
</dbReference>
<name>S7VDX9_DESML</name>
<dbReference type="STRING" id="897.B2D07_11765"/>
<dbReference type="InterPro" id="IPR036736">
    <property type="entry name" value="ACP-like_sf"/>
</dbReference>
<dbReference type="Proteomes" id="UP000014977">
    <property type="component" value="Unassembled WGS sequence"/>
</dbReference>
<gene>
    <name evidence="2" type="ORF">dsmv_0975</name>
</gene>
<dbReference type="RefSeq" id="WP_020875166.1">
    <property type="nucleotide sequence ID" value="NZ_ATHJ01000011.1"/>
</dbReference>
<feature type="domain" description="Carrier" evidence="1">
    <location>
        <begin position="4"/>
        <end position="80"/>
    </location>
</feature>
<dbReference type="InterPro" id="IPR009081">
    <property type="entry name" value="PP-bd_ACP"/>
</dbReference>
<protein>
    <submittedName>
        <fullName evidence="2">Acyl carrier protein familyprotein</fullName>
    </submittedName>
</protein>
<reference evidence="2 3" key="1">
    <citation type="journal article" date="2013" name="Genome Announc.">
        <title>Draft genome sequences for three mercury-methylating, sulfate-reducing bacteria.</title>
        <authorList>
            <person name="Brown S.D."/>
            <person name="Hurt R.A.Jr."/>
            <person name="Gilmour C.C."/>
            <person name="Elias D.A."/>
        </authorList>
    </citation>
    <scope>NUCLEOTIDE SEQUENCE [LARGE SCALE GENOMIC DNA]</scope>
    <source>
        <strain evidence="2 3">DSM 2059</strain>
    </source>
</reference>
<dbReference type="AlphaFoldDB" id="S7VDX9"/>
<dbReference type="Pfam" id="PF00550">
    <property type="entry name" value="PP-binding"/>
    <property type="match status" value="1"/>
</dbReference>